<reference evidence="1 2" key="1">
    <citation type="submission" date="2007-01" db="EMBL/GenBank/DDBJ databases">
        <authorList>
            <person name="Haygood M."/>
            <person name="Podell S."/>
            <person name="Anderson C."/>
            <person name="Hopkinson B."/>
            <person name="Roe K."/>
            <person name="Barbeau K."/>
            <person name="Gaasterland T."/>
            <person name="Ferriera S."/>
            <person name="Johnson J."/>
            <person name="Kravitz S."/>
            <person name="Beeson K."/>
            <person name="Sutton G."/>
            <person name="Rogers Y.-H."/>
            <person name="Friedman R."/>
            <person name="Frazier M."/>
            <person name="Venter J.C."/>
        </authorList>
    </citation>
    <scope>NUCLEOTIDE SEQUENCE [LARGE SCALE GENOMIC DNA]</scope>
    <source>
        <strain evidence="1 2">ATCC 23134</strain>
    </source>
</reference>
<evidence type="ECO:0000313" key="1">
    <source>
        <dbReference type="EMBL" id="EAY31472.1"/>
    </source>
</evidence>
<name>A1ZEG4_MICM2</name>
<accession>A1ZEG4</accession>
<keyword evidence="2" id="KW-1185">Reference proteome</keyword>
<comment type="caution">
    <text evidence="1">The sequence shown here is derived from an EMBL/GenBank/DDBJ whole genome shotgun (WGS) entry which is preliminary data.</text>
</comment>
<organism evidence="1 2">
    <name type="scientific">Microscilla marina ATCC 23134</name>
    <dbReference type="NCBI Taxonomy" id="313606"/>
    <lineage>
        <taxon>Bacteria</taxon>
        <taxon>Pseudomonadati</taxon>
        <taxon>Bacteroidota</taxon>
        <taxon>Cytophagia</taxon>
        <taxon>Cytophagales</taxon>
        <taxon>Microscillaceae</taxon>
        <taxon>Microscilla</taxon>
    </lineage>
</organism>
<protein>
    <submittedName>
        <fullName evidence="1">Uncharacterized protein</fullName>
    </submittedName>
</protein>
<dbReference type="EMBL" id="AAWS01000003">
    <property type="protein sequence ID" value="EAY31472.1"/>
    <property type="molecule type" value="Genomic_DNA"/>
</dbReference>
<evidence type="ECO:0000313" key="2">
    <source>
        <dbReference type="Proteomes" id="UP000004095"/>
    </source>
</evidence>
<gene>
    <name evidence="1" type="ORF">M23134_04305</name>
</gene>
<dbReference type="AlphaFoldDB" id="A1ZEG4"/>
<dbReference type="Proteomes" id="UP000004095">
    <property type="component" value="Unassembled WGS sequence"/>
</dbReference>
<proteinExistence type="predicted"/>
<sequence>MRVCYNYRQKGNDGGMIIIYFDDFWNNFLLTLQKLNYF</sequence>